<organism evidence="1 2">
    <name type="scientific">Kribbella koreensis</name>
    <dbReference type="NCBI Taxonomy" id="57909"/>
    <lineage>
        <taxon>Bacteria</taxon>
        <taxon>Bacillati</taxon>
        <taxon>Actinomycetota</taxon>
        <taxon>Actinomycetes</taxon>
        <taxon>Propionibacteriales</taxon>
        <taxon>Kribbellaceae</taxon>
        <taxon>Kribbella</taxon>
    </lineage>
</organism>
<accession>A0ABN1RLD0</accession>
<sequence>MELPEIVSREEWLVARKRLLADEKEFTKRRDELNAKRRQLPMVEVAEDYVFEGPAGEVHLLDLFDGRQQLVVYHFMFPPDWNAGCPNCSWFVEDIGALKGLYELNTSFVAVSRAPYEKLAAFKEEKGWTFPWYSSAGSRFNYDYHVTLDESVVPLSYNYRSKAEWDALPSGGLVQGEQPFDLHGMSCFLRVDDDVHHTYSTYGRGCDSMGFTTNVIDLTALGRQGT</sequence>
<evidence type="ECO:0000313" key="1">
    <source>
        <dbReference type="EMBL" id="GAA0959510.1"/>
    </source>
</evidence>
<dbReference type="EMBL" id="BAAAHK010000020">
    <property type="protein sequence ID" value="GAA0959510.1"/>
    <property type="molecule type" value="Genomic_DNA"/>
</dbReference>
<dbReference type="SUPFAM" id="SSF52833">
    <property type="entry name" value="Thioredoxin-like"/>
    <property type="match status" value="1"/>
</dbReference>
<reference evidence="1 2" key="1">
    <citation type="journal article" date="2019" name="Int. J. Syst. Evol. Microbiol.">
        <title>The Global Catalogue of Microorganisms (GCM) 10K type strain sequencing project: providing services to taxonomists for standard genome sequencing and annotation.</title>
        <authorList>
            <consortium name="The Broad Institute Genomics Platform"/>
            <consortium name="The Broad Institute Genome Sequencing Center for Infectious Disease"/>
            <person name="Wu L."/>
            <person name="Ma J."/>
        </authorList>
    </citation>
    <scope>NUCLEOTIDE SEQUENCE [LARGE SCALE GENOMIC DNA]</scope>
    <source>
        <strain evidence="1 2">JCM 10977</strain>
    </source>
</reference>
<dbReference type="Pfam" id="PF05988">
    <property type="entry name" value="DUF899"/>
    <property type="match status" value="1"/>
</dbReference>
<dbReference type="InterPro" id="IPR010296">
    <property type="entry name" value="DUF899_thioredox"/>
</dbReference>
<name>A0ABN1RLD0_9ACTN</name>
<gene>
    <name evidence="1" type="ORF">GCM10009554_73300</name>
</gene>
<comment type="caution">
    <text evidence="1">The sequence shown here is derived from an EMBL/GenBank/DDBJ whole genome shotgun (WGS) entry which is preliminary data.</text>
</comment>
<keyword evidence="2" id="KW-1185">Reference proteome</keyword>
<dbReference type="RefSeq" id="WP_343981408.1">
    <property type="nucleotide sequence ID" value="NZ_BAAAHK010000020.1"/>
</dbReference>
<protein>
    <submittedName>
        <fullName evidence="1">DUF899 domain-containing protein</fullName>
    </submittedName>
</protein>
<dbReference type="Gene3D" id="3.40.30.10">
    <property type="entry name" value="Glutaredoxin"/>
    <property type="match status" value="1"/>
</dbReference>
<proteinExistence type="predicted"/>
<evidence type="ECO:0000313" key="2">
    <source>
        <dbReference type="Proteomes" id="UP001500542"/>
    </source>
</evidence>
<dbReference type="Proteomes" id="UP001500542">
    <property type="component" value="Unassembled WGS sequence"/>
</dbReference>
<dbReference type="InterPro" id="IPR036249">
    <property type="entry name" value="Thioredoxin-like_sf"/>
</dbReference>